<dbReference type="AlphaFoldDB" id="A0A8J1TQZ3"/>
<dbReference type="GO" id="GO:0006302">
    <property type="term" value="P:double-strand break repair"/>
    <property type="evidence" value="ECO:0007669"/>
    <property type="project" value="UniProtKB-ARBA"/>
</dbReference>
<dbReference type="InterPro" id="IPR000504">
    <property type="entry name" value="RRM_dom"/>
</dbReference>
<dbReference type="SUPFAM" id="SSF54928">
    <property type="entry name" value="RNA-binding domain, RBD"/>
    <property type="match status" value="1"/>
</dbReference>
<feature type="compositionally biased region" description="Acidic residues" evidence="1">
    <location>
        <begin position="284"/>
        <end position="301"/>
    </location>
</feature>
<dbReference type="Pfam" id="PF25517">
    <property type="entry name" value="DSRM_RDM1"/>
    <property type="match status" value="1"/>
</dbReference>
<dbReference type="Pfam" id="PF00076">
    <property type="entry name" value="RRM_1"/>
    <property type="match status" value="1"/>
</dbReference>
<dbReference type="InterPro" id="IPR042525">
    <property type="entry name" value="Rad52_Rad59_Rad22_sf"/>
</dbReference>
<dbReference type="Gene3D" id="3.30.70.330">
    <property type="match status" value="1"/>
</dbReference>
<protein>
    <submittedName>
        <fullName evidence="2">Uncharacterized protein</fullName>
    </submittedName>
</protein>
<gene>
    <name evidence="2" type="ORF">OFUS_LOCUS3159</name>
</gene>
<dbReference type="GO" id="GO:0003723">
    <property type="term" value="F:RNA binding"/>
    <property type="evidence" value="ECO:0007669"/>
    <property type="project" value="UniProtKB-UniRule"/>
</dbReference>
<sequence length="315" mass="35952">FVDFNIHTFLSFLLISYEIGFNTMQNFEIIDFYRPRDNQKTLYVTNLSGFADEPDAQDSLTTVFSKFGLLNNVHVLTSELTGDGDAKQFYAFINFYSGKCATQAKKQLNGKLMMRDTLMKVNFASNRKKTDETTGLYITKCHELANHYLGFNGWSAEIISMKEYKNDDCDTEGSAESLKEDASIESVSYICITKIDIRNQEVHSEGIGMWTEKYTKTELSSKLVALCKVKKIAFQRAMENAFSKIVLIVFGDGRVLVEIDTTKQDVLMQQNEVEKEELLKINELEDNPIAETDQEQDESQWDESAWRQLGDVPDG</sequence>
<dbReference type="PANTHER" id="PTHR31164:SF1">
    <property type="entry name" value="RAD52 MOTIF-CONTAINING PROTEIN 1"/>
    <property type="match status" value="1"/>
</dbReference>
<organism evidence="2 3">
    <name type="scientific">Owenia fusiformis</name>
    <name type="common">Polychaete worm</name>
    <dbReference type="NCBI Taxonomy" id="6347"/>
    <lineage>
        <taxon>Eukaryota</taxon>
        <taxon>Metazoa</taxon>
        <taxon>Spiralia</taxon>
        <taxon>Lophotrochozoa</taxon>
        <taxon>Annelida</taxon>
        <taxon>Polychaeta</taxon>
        <taxon>Sedentaria</taxon>
        <taxon>Canalipalpata</taxon>
        <taxon>Sabellida</taxon>
        <taxon>Oweniida</taxon>
        <taxon>Oweniidae</taxon>
        <taxon>Owenia</taxon>
    </lineage>
</organism>
<evidence type="ECO:0000313" key="3">
    <source>
        <dbReference type="Proteomes" id="UP000749559"/>
    </source>
</evidence>
<comment type="caution">
    <text evidence="2">The sequence shown here is derived from an EMBL/GenBank/DDBJ whole genome shotgun (WGS) entry which is preliminary data.</text>
</comment>
<dbReference type="Gene3D" id="3.30.390.80">
    <property type="entry name" value="DNA repair protein Rad52/59/22"/>
    <property type="match status" value="1"/>
</dbReference>
<dbReference type="GO" id="GO:0005730">
    <property type="term" value="C:nucleolus"/>
    <property type="evidence" value="ECO:0007669"/>
    <property type="project" value="TreeGrafter"/>
</dbReference>
<dbReference type="PANTHER" id="PTHR31164">
    <property type="entry name" value="RAD52 MOTIF-CONTAINING PROTEIN 1"/>
    <property type="match status" value="1"/>
</dbReference>
<name>A0A8J1TQZ3_OWEFU</name>
<dbReference type="InterPro" id="IPR012677">
    <property type="entry name" value="Nucleotide-bd_a/b_plait_sf"/>
</dbReference>
<feature type="region of interest" description="Disordered" evidence="1">
    <location>
        <begin position="284"/>
        <end position="315"/>
    </location>
</feature>
<keyword evidence="3" id="KW-1185">Reference proteome</keyword>
<dbReference type="GO" id="GO:0006310">
    <property type="term" value="P:DNA recombination"/>
    <property type="evidence" value="ECO:0007669"/>
    <property type="project" value="UniProtKB-ARBA"/>
</dbReference>
<dbReference type="SUPFAM" id="SSF54768">
    <property type="entry name" value="dsRNA-binding domain-like"/>
    <property type="match status" value="1"/>
</dbReference>
<dbReference type="Proteomes" id="UP000749559">
    <property type="component" value="Unassembled WGS sequence"/>
</dbReference>
<dbReference type="PROSITE" id="PS50102">
    <property type="entry name" value="RRM"/>
    <property type="match status" value="1"/>
</dbReference>
<proteinExistence type="predicted"/>
<dbReference type="OrthoDB" id="6287754at2759"/>
<evidence type="ECO:0000313" key="2">
    <source>
        <dbReference type="EMBL" id="CAH1775923.1"/>
    </source>
</evidence>
<reference evidence="2" key="1">
    <citation type="submission" date="2022-03" db="EMBL/GenBank/DDBJ databases">
        <authorList>
            <person name="Martin C."/>
        </authorList>
    </citation>
    <scope>NUCLEOTIDE SEQUENCE</scope>
</reference>
<dbReference type="SMART" id="SM00360">
    <property type="entry name" value="RRM"/>
    <property type="match status" value="1"/>
</dbReference>
<dbReference type="InterPro" id="IPR035979">
    <property type="entry name" value="RBD_domain_sf"/>
</dbReference>
<dbReference type="InterPro" id="IPR057652">
    <property type="entry name" value="DSRM_RDM1"/>
</dbReference>
<dbReference type="InterPro" id="IPR040224">
    <property type="entry name" value="RDM1"/>
</dbReference>
<feature type="non-terminal residue" evidence="2">
    <location>
        <position position="1"/>
    </location>
</feature>
<dbReference type="EMBL" id="CAIIXF020000001">
    <property type="protein sequence ID" value="CAH1775923.1"/>
    <property type="molecule type" value="Genomic_DNA"/>
</dbReference>
<evidence type="ECO:0000256" key="1">
    <source>
        <dbReference type="SAM" id="MobiDB-lite"/>
    </source>
</evidence>
<accession>A0A8J1TQZ3</accession>